<dbReference type="Pfam" id="PF12697">
    <property type="entry name" value="Abhydrolase_6"/>
    <property type="match status" value="1"/>
</dbReference>
<proteinExistence type="predicted"/>
<evidence type="ECO:0000256" key="1">
    <source>
        <dbReference type="SAM" id="MobiDB-lite"/>
    </source>
</evidence>
<comment type="caution">
    <text evidence="3">The sequence shown here is derived from an EMBL/GenBank/DDBJ whole genome shotgun (WGS) entry which is preliminary data.</text>
</comment>
<organism evidence="3 4">
    <name type="scientific">Trichoderma gamsii</name>
    <dbReference type="NCBI Taxonomy" id="398673"/>
    <lineage>
        <taxon>Eukaryota</taxon>
        <taxon>Fungi</taxon>
        <taxon>Dikarya</taxon>
        <taxon>Ascomycota</taxon>
        <taxon>Pezizomycotina</taxon>
        <taxon>Sordariomycetes</taxon>
        <taxon>Hypocreomycetidae</taxon>
        <taxon>Hypocreales</taxon>
        <taxon>Hypocreaceae</taxon>
        <taxon>Trichoderma</taxon>
    </lineage>
</organism>
<dbReference type="Proteomes" id="UP000236546">
    <property type="component" value="Unassembled WGS sequence"/>
</dbReference>
<dbReference type="InterPro" id="IPR029058">
    <property type="entry name" value="AB_hydrolase_fold"/>
</dbReference>
<dbReference type="AlphaFoldDB" id="A0A2K0T9C4"/>
<evidence type="ECO:0000313" key="3">
    <source>
        <dbReference type="EMBL" id="PNP42127.1"/>
    </source>
</evidence>
<evidence type="ECO:0000259" key="2">
    <source>
        <dbReference type="Pfam" id="PF12697"/>
    </source>
</evidence>
<accession>A0A2K0T9C4</accession>
<evidence type="ECO:0000313" key="4">
    <source>
        <dbReference type="Proteomes" id="UP000236546"/>
    </source>
</evidence>
<reference evidence="3 4" key="1">
    <citation type="submission" date="2017-02" db="EMBL/GenBank/DDBJ databases">
        <title>Genomes of Trichoderma spp. with biocontrol activity.</title>
        <authorList>
            <person name="Gardiner D."/>
            <person name="Kazan K."/>
            <person name="Vos C."/>
            <person name="Harvey P."/>
        </authorList>
    </citation>
    <scope>NUCLEOTIDE SEQUENCE [LARGE SCALE GENOMIC DNA]</scope>
    <source>
        <strain evidence="3 4">A5MH</strain>
    </source>
</reference>
<feature type="region of interest" description="Disordered" evidence="1">
    <location>
        <begin position="183"/>
        <end position="204"/>
    </location>
</feature>
<dbReference type="EMBL" id="MTYH01000051">
    <property type="protein sequence ID" value="PNP42127.1"/>
    <property type="molecule type" value="Genomic_DNA"/>
</dbReference>
<dbReference type="SUPFAM" id="SSF53474">
    <property type="entry name" value="alpha/beta-Hydrolases"/>
    <property type="match status" value="1"/>
</dbReference>
<protein>
    <recommendedName>
        <fullName evidence="2">AB hydrolase-1 domain-containing protein</fullName>
    </recommendedName>
</protein>
<dbReference type="OrthoDB" id="94039at2759"/>
<feature type="domain" description="AB hydrolase-1" evidence="2">
    <location>
        <begin position="64"/>
        <end position="385"/>
    </location>
</feature>
<gene>
    <name evidence="3" type="ORF">TGAMA5MH_05808</name>
</gene>
<dbReference type="InterPro" id="IPR000073">
    <property type="entry name" value="AB_hydrolase_1"/>
</dbReference>
<dbReference type="Gene3D" id="3.40.50.1820">
    <property type="entry name" value="alpha/beta hydrolase"/>
    <property type="match status" value="1"/>
</dbReference>
<name>A0A2K0T9C4_9HYPO</name>
<feature type="compositionally biased region" description="Low complexity" evidence="1">
    <location>
        <begin position="185"/>
        <end position="194"/>
    </location>
</feature>
<sequence length="443" mass="49196">MASNPPPSSSVFDIHEHTIQASHIREYPRATATSQDEALLLHVKQYAPKHGGPARKGDITIIGAHANGFPKELYEPLYEELLKELEKQGLRLRAIWIADAAHQGQSGILNAANLGNDPSWLDYARDIAHLINTIRPPRPLIAMGHSFGANALTNVALMHPRLFTGFIMLDPVIARFAGAPPPSSTPSASVSAAPETFPSPASLSITRRETWPSRAAAREAFLSRPFYRDWDPRVLDLFVQYGLRDDVASPSSKDPSPVRLTTTKHQEVFTFVRPLWPAVDPTTNTITNPSLIPDHDFDLQTLIQTPVYRPEQNATFLRLPHLRPPILYIFGGTSTVSPPRIVKEKLDTTGVGVGGSGGVRAGRVKHVIHPESGHLVPMEKPLFCAKAAAEWTKTEIERWWEEEKAYEEWTNKSLEEKSTIDDELRRRIEAASSKKNSKAKPNL</sequence>